<dbReference type="InterPro" id="IPR050570">
    <property type="entry name" value="Cell_wall_metabolism_enzyme"/>
</dbReference>
<evidence type="ECO:0000259" key="9">
    <source>
        <dbReference type="Pfam" id="PF01551"/>
    </source>
</evidence>
<comment type="cofactor">
    <cofactor evidence="1">
        <name>Zn(2+)</name>
        <dbReference type="ChEBI" id="CHEBI:29105"/>
    </cofactor>
</comment>
<dbReference type="InterPro" id="IPR016047">
    <property type="entry name" value="M23ase_b-sheet_dom"/>
</dbReference>
<dbReference type="EMBL" id="JAJAQI010000011">
    <property type="protein sequence ID" value="MCB4821880.1"/>
    <property type="molecule type" value="Genomic_DNA"/>
</dbReference>
<evidence type="ECO:0000256" key="3">
    <source>
        <dbReference type="ARBA" id="ARBA00022723"/>
    </source>
</evidence>
<evidence type="ECO:0000256" key="4">
    <source>
        <dbReference type="ARBA" id="ARBA00022801"/>
    </source>
</evidence>
<keyword evidence="3" id="KW-0479">Metal-binding</keyword>
<dbReference type="GO" id="GO:0006508">
    <property type="term" value="P:proteolysis"/>
    <property type="evidence" value="ECO:0007669"/>
    <property type="project" value="UniProtKB-KW"/>
</dbReference>
<dbReference type="RefSeq" id="WP_226607293.1">
    <property type="nucleotide sequence ID" value="NZ_JAJAQI010000011.1"/>
</dbReference>
<keyword evidence="5" id="KW-0862">Zinc</keyword>
<dbReference type="PANTHER" id="PTHR21666:SF288">
    <property type="entry name" value="CELL DIVISION PROTEIN YTFB"/>
    <property type="match status" value="1"/>
</dbReference>
<feature type="region of interest" description="Disordered" evidence="8">
    <location>
        <begin position="188"/>
        <end position="210"/>
    </location>
</feature>
<evidence type="ECO:0000256" key="7">
    <source>
        <dbReference type="SAM" id="Coils"/>
    </source>
</evidence>
<evidence type="ECO:0000256" key="6">
    <source>
        <dbReference type="ARBA" id="ARBA00023049"/>
    </source>
</evidence>
<gene>
    <name evidence="10" type="ORF">LHA35_09065</name>
</gene>
<keyword evidence="4" id="KW-0378">Hydrolase</keyword>
<protein>
    <submittedName>
        <fullName evidence="10">Peptidoglycan DD-metalloendopeptidase family protein</fullName>
    </submittedName>
</protein>
<keyword evidence="2" id="KW-0645">Protease</keyword>
<evidence type="ECO:0000256" key="2">
    <source>
        <dbReference type="ARBA" id="ARBA00022670"/>
    </source>
</evidence>
<reference evidence="10" key="1">
    <citation type="submission" date="2021-10" db="EMBL/GenBank/DDBJ databases">
        <title>Roseicella aerolatum sp. nov., isolated from aerosols of e-waste dismantling site.</title>
        <authorList>
            <person name="Qin T."/>
        </authorList>
    </citation>
    <scope>NUCLEOTIDE SEQUENCE</scope>
    <source>
        <strain evidence="10">GB24</strain>
    </source>
</reference>
<dbReference type="Gene3D" id="2.70.70.10">
    <property type="entry name" value="Glucose Permease (Domain IIA)"/>
    <property type="match status" value="1"/>
</dbReference>
<keyword evidence="11" id="KW-1185">Reference proteome</keyword>
<evidence type="ECO:0000256" key="1">
    <source>
        <dbReference type="ARBA" id="ARBA00001947"/>
    </source>
</evidence>
<accession>A0A9X1IBP3</accession>
<keyword evidence="6" id="KW-0482">Metalloprotease</keyword>
<feature type="compositionally biased region" description="Basic and acidic residues" evidence="8">
    <location>
        <begin position="194"/>
        <end position="210"/>
    </location>
</feature>
<evidence type="ECO:0000313" key="11">
    <source>
        <dbReference type="Proteomes" id="UP001139311"/>
    </source>
</evidence>
<dbReference type="InterPro" id="IPR011055">
    <property type="entry name" value="Dup_hybrid_motif"/>
</dbReference>
<keyword evidence="7" id="KW-0175">Coiled coil</keyword>
<feature type="coiled-coil region" evidence="7">
    <location>
        <begin position="20"/>
        <end position="89"/>
    </location>
</feature>
<dbReference type="PANTHER" id="PTHR21666">
    <property type="entry name" value="PEPTIDASE-RELATED"/>
    <property type="match status" value="1"/>
</dbReference>
<evidence type="ECO:0000256" key="8">
    <source>
        <dbReference type="SAM" id="MobiDB-lite"/>
    </source>
</evidence>
<dbReference type="Proteomes" id="UP001139311">
    <property type="component" value="Unassembled WGS sequence"/>
</dbReference>
<dbReference type="GO" id="GO:0004222">
    <property type="term" value="F:metalloendopeptidase activity"/>
    <property type="evidence" value="ECO:0007669"/>
    <property type="project" value="TreeGrafter"/>
</dbReference>
<feature type="domain" description="M23ase beta-sheet core" evidence="9">
    <location>
        <begin position="305"/>
        <end position="395"/>
    </location>
</feature>
<dbReference type="GO" id="GO:0046872">
    <property type="term" value="F:metal ion binding"/>
    <property type="evidence" value="ECO:0007669"/>
    <property type="project" value="UniProtKB-KW"/>
</dbReference>
<organism evidence="10 11">
    <name type="scientific">Roseicella aerolata</name>
    <dbReference type="NCBI Taxonomy" id="2883479"/>
    <lineage>
        <taxon>Bacteria</taxon>
        <taxon>Pseudomonadati</taxon>
        <taxon>Pseudomonadota</taxon>
        <taxon>Alphaproteobacteria</taxon>
        <taxon>Acetobacterales</taxon>
        <taxon>Roseomonadaceae</taxon>
        <taxon>Roseicella</taxon>
    </lineage>
</organism>
<feature type="compositionally biased region" description="Basic and acidic residues" evidence="8">
    <location>
        <begin position="231"/>
        <end position="265"/>
    </location>
</feature>
<proteinExistence type="predicted"/>
<sequence length="403" mass="42272">MLAALLAFSALAQSPTPQAVQDAQRAAAAQREAAEAAAQAAQAAAAEERILAERRVESARRAQAAERRLTEAEERLRAAETATATAEAQLQERAAALSHALPVMLRLALWPAESLLATPGPPEDALRGLLVLQGLSREMAAEAATLRATGAEAARRAVAAEAEAAELRTAQAQSRAAAEALEEDLAEARRRRAGARDAEAEAARRAEEAAARASSLEGALARLRREEARREAERQRREAAEARAAEAAEAAARAREAARPRRQEAVARPPAAEPDEPSPRGGGRPMPVAGQVTREFGASGEGGPARGMTLSALPGARVVSPCAGRVVFGSPFRSYGLLLIVDCGGGYHFVLAGLDRLDTAPGQRVLAGEPVGTLAAGGRASLYLELRHRGRPVDPRNWFAARG</sequence>
<dbReference type="CDD" id="cd12797">
    <property type="entry name" value="M23_peptidase"/>
    <property type="match status" value="1"/>
</dbReference>
<name>A0A9X1IBP3_9PROT</name>
<dbReference type="SUPFAM" id="SSF51261">
    <property type="entry name" value="Duplicated hybrid motif"/>
    <property type="match status" value="1"/>
</dbReference>
<feature type="region of interest" description="Disordered" evidence="8">
    <location>
        <begin position="231"/>
        <end position="305"/>
    </location>
</feature>
<evidence type="ECO:0000313" key="10">
    <source>
        <dbReference type="EMBL" id="MCB4821880.1"/>
    </source>
</evidence>
<dbReference type="AlphaFoldDB" id="A0A9X1IBP3"/>
<comment type="caution">
    <text evidence="10">The sequence shown here is derived from an EMBL/GenBank/DDBJ whole genome shotgun (WGS) entry which is preliminary data.</text>
</comment>
<dbReference type="Pfam" id="PF01551">
    <property type="entry name" value="Peptidase_M23"/>
    <property type="match status" value="1"/>
</dbReference>
<evidence type="ECO:0000256" key="5">
    <source>
        <dbReference type="ARBA" id="ARBA00022833"/>
    </source>
</evidence>